<dbReference type="Proteomes" id="UP000030321">
    <property type="component" value="Unassembled WGS sequence"/>
</dbReference>
<name>A0A0A1VP71_MICAE</name>
<feature type="transmembrane region" description="Helical" evidence="1">
    <location>
        <begin position="162"/>
        <end position="182"/>
    </location>
</feature>
<feature type="transmembrane region" description="Helical" evidence="1">
    <location>
        <begin position="222"/>
        <end position="243"/>
    </location>
</feature>
<feature type="transmembrane region" description="Helical" evidence="1">
    <location>
        <begin position="80"/>
        <end position="98"/>
    </location>
</feature>
<dbReference type="RefSeq" id="WP_052426669.1">
    <property type="nucleotide sequence ID" value="NZ_BBPA01000004.1"/>
</dbReference>
<dbReference type="InterPro" id="IPR043747">
    <property type="entry name" value="DUF5692"/>
</dbReference>
<organism evidence="2 3">
    <name type="scientific">Microcystis aeruginosa NIES-44</name>
    <dbReference type="NCBI Taxonomy" id="449439"/>
    <lineage>
        <taxon>Bacteria</taxon>
        <taxon>Bacillati</taxon>
        <taxon>Cyanobacteriota</taxon>
        <taxon>Cyanophyceae</taxon>
        <taxon>Oscillatoriophycideae</taxon>
        <taxon>Chroococcales</taxon>
        <taxon>Microcystaceae</taxon>
        <taxon>Microcystis</taxon>
    </lineage>
</organism>
<keyword evidence="1" id="KW-1133">Transmembrane helix</keyword>
<reference evidence="3" key="1">
    <citation type="journal article" date="2015" name="Genome">
        <title>Whole Genome Sequence of the Non-Microcystin-Producing Microcystis aeruginosa Strain NIES-44.</title>
        <authorList>
            <person name="Okano K."/>
            <person name="Miyata N."/>
            <person name="Ozaki Y."/>
        </authorList>
    </citation>
    <scope>NUCLEOTIDE SEQUENCE [LARGE SCALE GENOMIC DNA]</scope>
    <source>
        <strain evidence="3">NIES-44</strain>
    </source>
</reference>
<feature type="transmembrane region" description="Helical" evidence="1">
    <location>
        <begin position="24"/>
        <end position="43"/>
    </location>
</feature>
<proteinExistence type="predicted"/>
<sequence>MSTIISLSLILGTLLGLSELSRRYRWFVFAFYAVMPILLFQVWRASGIDGWFEWVKLYSVIFAVIWFTFFRYTELGTKNHAKFIVALILFLNILEAVVKDITGLTVPHILNALAGIFCLLTLSNWRKIAINKSCQDLVWPGLTWFWIIAYTIWNWVFVYLNFIQYASDHIAVLLASLVVAFFKCELWLQSRAFILGAWMMYFFTFPNFLNSQIIWLPENDSTRWFVALVSFGVNLAQLLFHFLPQRTGITAAKN</sequence>
<evidence type="ECO:0000313" key="2">
    <source>
        <dbReference type="EMBL" id="GAL91567.1"/>
    </source>
</evidence>
<accession>A0A0A1VP71</accession>
<feature type="transmembrane region" description="Helical" evidence="1">
    <location>
        <begin position="137"/>
        <end position="156"/>
    </location>
</feature>
<evidence type="ECO:0000313" key="3">
    <source>
        <dbReference type="Proteomes" id="UP000030321"/>
    </source>
</evidence>
<feature type="transmembrane region" description="Helical" evidence="1">
    <location>
        <begin position="104"/>
        <end position="125"/>
    </location>
</feature>
<dbReference type="AlphaFoldDB" id="A0A0A1VP71"/>
<feature type="transmembrane region" description="Helical" evidence="1">
    <location>
        <begin position="194"/>
        <end position="216"/>
    </location>
</feature>
<keyword evidence="1" id="KW-0472">Membrane</keyword>
<feature type="transmembrane region" description="Helical" evidence="1">
    <location>
        <begin position="55"/>
        <end position="73"/>
    </location>
</feature>
<evidence type="ECO:0000256" key="1">
    <source>
        <dbReference type="SAM" id="Phobius"/>
    </source>
</evidence>
<protein>
    <submittedName>
        <fullName evidence="2">Uncharacterized protein</fullName>
    </submittedName>
</protein>
<dbReference type="EMBL" id="BBPA01000004">
    <property type="protein sequence ID" value="GAL91567.1"/>
    <property type="molecule type" value="Genomic_DNA"/>
</dbReference>
<gene>
    <name evidence="2" type="ORF">N44_02270</name>
</gene>
<keyword evidence="1" id="KW-0812">Transmembrane</keyword>
<dbReference type="Pfam" id="PF18948">
    <property type="entry name" value="DUF5692"/>
    <property type="match status" value="1"/>
</dbReference>
<comment type="caution">
    <text evidence="2">The sequence shown here is derived from an EMBL/GenBank/DDBJ whole genome shotgun (WGS) entry which is preliminary data.</text>
</comment>